<dbReference type="RefSeq" id="WP_130086323.1">
    <property type="nucleotide sequence ID" value="NZ_SEZJ01000002.1"/>
</dbReference>
<dbReference type="OrthoDB" id="9794942at2"/>
<gene>
    <name evidence="1" type="ORF">ERW49_03320</name>
</gene>
<comment type="caution">
    <text evidence="1">The sequence shown here is derived from an EMBL/GenBank/DDBJ whole genome shotgun (WGS) entry which is preliminary data.</text>
</comment>
<name>A0A4V1Z885_9GAMM</name>
<accession>A0A4V1Z885</accession>
<proteinExistence type="predicted"/>
<evidence type="ECO:0000313" key="2">
    <source>
        <dbReference type="Proteomes" id="UP000293465"/>
    </source>
</evidence>
<evidence type="ECO:0000313" key="1">
    <source>
        <dbReference type="EMBL" id="RYU48097.1"/>
    </source>
</evidence>
<dbReference type="GeneID" id="56274051"/>
<protein>
    <submittedName>
        <fullName evidence="1">Uncharacterized protein</fullName>
    </submittedName>
</protein>
<sequence>MYQPRTIESDVHWIDIDGIKIYTISAINKPISISMFNKRLATVKSQLDINWPETAAFAIYHDGENYKYLVLVWWGNDNELFTSVSVKIKHEWVIDPKQYSFCLYDMEVMWRERNIYIETMDCEVPSLIGYRVSR</sequence>
<dbReference type="AlphaFoldDB" id="A0A4V1Z885"/>
<dbReference type="EMBL" id="SEZJ01000002">
    <property type="protein sequence ID" value="RYU48097.1"/>
    <property type="molecule type" value="Genomic_DNA"/>
</dbReference>
<reference evidence="1 2" key="1">
    <citation type="submission" date="2019-02" db="EMBL/GenBank/DDBJ databases">
        <title>Genome sequences of Aliivibrio finisterrensis strains from farmed Atlantic salmon.</title>
        <authorList>
            <person name="Bowman J.P."/>
        </authorList>
    </citation>
    <scope>NUCLEOTIDE SEQUENCE [LARGE SCALE GENOMIC DNA]</scope>
    <source>
        <strain evidence="1 2">A32</strain>
    </source>
</reference>
<dbReference type="Proteomes" id="UP000293465">
    <property type="component" value="Unassembled WGS sequence"/>
</dbReference>
<organism evidence="1 2">
    <name type="scientific">Aliivibrio finisterrensis</name>
    <dbReference type="NCBI Taxonomy" id="511998"/>
    <lineage>
        <taxon>Bacteria</taxon>
        <taxon>Pseudomonadati</taxon>
        <taxon>Pseudomonadota</taxon>
        <taxon>Gammaproteobacteria</taxon>
        <taxon>Vibrionales</taxon>
        <taxon>Vibrionaceae</taxon>
        <taxon>Aliivibrio</taxon>
    </lineage>
</organism>